<reference evidence="1" key="1">
    <citation type="journal article" date="2023" name="G3 (Bethesda)">
        <title>A reference genome for the long-term kleptoplast-retaining sea slug Elysia crispata morphotype clarki.</title>
        <authorList>
            <person name="Eastman K.E."/>
            <person name="Pendleton A.L."/>
            <person name="Shaikh M.A."/>
            <person name="Suttiyut T."/>
            <person name="Ogas R."/>
            <person name="Tomko P."/>
            <person name="Gavelis G."/>
            <person name="Widhalm J.R."/>
            <person name="Wisecaver J.H."/>
        </authorList>
    </citation>
    <scope>NUCLEOTIDE SEQUENCE</scope>
    <source>
        <strain evidence="1">ECLA1</strain>
    </source>
</reference>
<organism evidence="1 2">
    <name type="scientific">Elysia crispata</name>
    <name type="common">lettuce slug</name>
    <dbReference type="NCBI Taxonomy" id="231223"/>
    <lineage>
        <taxon>Eukaryota</taxon>
        <taxon>Metazoa</taxon>
        <taxon>Spiralia</taxon>
        <taxon>Lophotrochozoa</taxon>
        <taxon>Mollusca</taxon>
        <taxon>Gastropoda</taxon>
        <taxon>Heterobranchia</taxon>
        <taxon>Euthyneura</taxon>
        <taxon>Panpulmonata</taxon>
        <taxon>Sacoglossa</taxon>
        <taxon>Placobranchoidea</taxon>
        <taxon>Plakobranchidae</taxon>
        <taxon>Elysia</taxon>
    </lineage>
</organism>
<proteinExistence type="predicted"/>
<comment type="caution">
    <text evidence="1">The sequence shown here is derived from an EMBL/GenBank/DDBJ whole genome shotgun (WGS) entry which is preliminary data.</text>
</comment>
<sequence length="112" mass="12516">MDEDITSTFYAYFHMREIIELVGDRLLLWDPKKPECRAMAYGRRGLACGMARVDKPCATYRVPSMEGVITVQSPDKVTSPWDQKQVGAENSTEIAASRSHLATPASSCAVWF</sequence>
<accession>A0AAE1DW00</accession>
<name>A0AAE1DW00_9GAST</name>
<keyword evidence="2" id="KW-1185">Reference proteome</keyword>
<gene>
    <name evidence="1" type="ORF">RRG08_039411</name>
</gene>
<evidence type="ECO:0000313" key="2">
    <source>
        <dbReference type="Proteomes" id="UP001283361"/>
    </source>
</evidence>
<protein>
    <submittedName>
        <fullName evidence="1">Uncharacterized protein</fullName>
    </submittedName>
</protein>
<dbReference type="Proteomes" id="UP001283361">
    <property type="component" value="Unassembled WGS sequence"/>
</dbReference>
<evidence type="ECO:0000313" key="1">
    <source>
        <dbReference type="EMBL" id="KAK3784410.1"/>
    </source>
</evidence>
<dbReference type="AlphaFoldDB" id="A0AAE1DW00"/>
<dbReference type="EMBL" id="JAWDGP010002247">
    <property type="protein sequence ID" value="KAK3784410.1"/>
    <property type="molecule type" value="Genomic_DNA"/>
</dbReference>